<dbReference type="Proteomes" id="UP000282985">
    <property type="component" value="Unassembled WGS sequence"/>
</dbReference>
<dbReference type="SUPFAM" id="SSF88697">
    <property type="entry name" value="PUA domain-like"/>
    <property type="match status" value="1"/>
</dbReference>
<evidence type="ECO:0000313" key="2">
    <source>
        <dbReference type="EMBL" id="RUT73623.1"/>
    </source>
</evidence>
<accession>A0A434AH17</accession>
<comment type="caution">
    <text evidence="2">The sequence shown here is derived from an EMBL/GenBank/DDBJ whole genome shotgun (WGS) entry which is preliminary data.</text>
</comment>
<keyword evidence="3" id="KW-1185">Reference proteome</keyword>
<proteinExistence type="predicted"/>
<reference evidence="2 3" key="1">
    <citation type="submission" date="2018-11" db="EMBL/GenBank/DDBJ databases">
        <title>Parancylomarina longa gen. nov., sp. nov., isolated from sediments of southern Okinawa.</title>
        <authorList>
            <person name="Fu T."/>
        </authorList>
    </citation>
    <scope>NUCLEOTIDE SEQUENCE [LARGE SCALE GENOMIC DNA]</scope>
    <source>
        <strain evidence="2 3">T3-2 S1-C</strain>
    </source>
</reference>
<evidence type="ECO:0000259" key="1">
    <source>
        <dbReference type="SMART" id="SM01022"/>
    </source>
</evidence>
<dbReference type="RefSeq" id="WP_127344285.1">
    <property type="nucleotide sequence ID" value="NZ_RJJX01000018.1"/>
</dbReference>
<dbReference type="AlphaFoldDB" id="A0A434AH17"/>
<protein>
    <submittedName>
        <fullName evidence="2">ASCH domain-containing protein</fullName>
    </submittedName>
</protein>
<dbReference type="EMBL" id="RJJX01000018">
    <property type="protein sequence ID" value="RUT73623.1"/>
    <property type="molecule type" value="Genomic_DNA"/>
</dbReference>
<gene>
    <name evidence="2" type="ORF">DLK05_12405</name>
</gene>
<evidence type="ECO:0000313" key="3">
    <source>
        <dbReference type="Proteomes" id="UP000282985"/>
    </source>
</evidence>
<feature type="domain" description="ASCH" evidence="1">
    <location>
        <begin position="4"/>
        <end position="100"/>
    </location>
</feature>
<dbReference type="Pfam" id="PF04266">
    <property type="entry name" value="ASCH"/>
    <property type="match status" value="1"/>
</dbReference>
<name>A0A434AH17_9BACT</name>
<organism evidence="2 3">
    <name type="scientific">Ancylomarina longa</name>
    <dbReference type="NCBI Taxonomy" id="2487017"/>
    <lineage>
        <taxon>Bacteria</taxon>
        <taxon>Pseudomonadati</taxon>
        <taxon>Bacteroidota</taxon>
        <taxon>Bacteroidia</taxon>
        <taxon>Marinilabiliales</taxon>
        <taxon>Marinifilaceae</taxon>
        <taxon>Ancylomarina</taxon>
    </lineage>
</organism>
<dbReference type="InterPro" id="IPR015947">
    <property type="entry name" value="PUA-like_sf"/>
</dbReference>
<dbReference type="OrthoDB" id="1120845at2"/>
<dbReference type="Gene3D" id="2.30.130.30">
    <property type="entry name" value="Hypothetical protein"/>
    <property type="match status" value="1"/>
</dbReference>
<dbReference type="SMART" id="SM01022">
    <property type="entry name" value="ASCH"/>
    <property type="match status" value="1"/>
</dbReference>
<sequence>MTQIHFHEGFYTPIKEGIKTQTARVGEPVYPLGKAEAIFSDNKSLPIEITKVSHKTFNQLSKKEAEKDGFQSKQELWNILLKFYPKLEKTDILMLVEFRCI</sequence>
<dbReference type="InterPro" id="IPR007374">
    <property type="entry name" value="ASCH_domain"/>
</dbReference>